<organism evidence="19 20">
    <name type="scientific">Aphidius gifuensis</name>
    <name type="common">Parasitoid wasp</name>
    <dbReference type="NCBI Taxonomy" id="684658"/>
    <lineage>
        <taxon>Eukaryota</taxon>
        <taxon>Metazoa</taxon>
        <taxon>Ecdysozoa</taxon>
        <taxon>Arthropoda</taxon>
        <taxon>Hexapoda</taxon>
        <taxon>Insecta</taxon>
        <taxon>Pterygota</taxon>
        <taxon>Neoptera</taxon>
        <taxon>Endopterygota</taxon>
        <taxon>Hymenoptera</taxon>
        <taxon>Apocrita</taxon>
        <taxon>Ichneumonoidea</taxon>
        <taxon>Braconidae</taxon>
        <taxon>Aphidiinae</taxon>
        <taxon>Aphidius</taxon>
    </lineage>
</organism>
<dbReference type="Pfam" id="PF04389">
    <property type="entry name" value="Peptidase_M28"/>
    <property type="match status" value="1"/>
</dbReference>
<dbReference type="InterPro" id="IPR048024">
    <property type="entry name" value="Fxna-like_M28_dom"/>
</dbReference>
<evidence type="ECO:0000256" key="7">
    <source>
        <dbReference type="ARBA" id="ARBA00022801"/>
    </source>
</evidence>
<comment type="cofactor">
    <cofactor evidence="1">
        <name>Zn(2+)</name>
        <dbReference type="ChEBI" id="CHEBI:29105"/>
    </cofactor>
</comment>
<dbReference type="Pfam" id="PF22249">
    <property type="entry name" value="ERMP1-TM"/>
    <property type="match status" value="1"/>
</dbReference>
<feature type="domain" description="Endoplasmic reticulum metallopeptidase 1/1-A TM" evidence="18">
    <location>
        <begin position="420"/>
        <end position="635"/>
    </location>
</feature>
<feature type="transmembrane region" description="Helical" evidence="15">
    <location>
        <begin position="387"/>
        <end position="405"/>
    </location>
</feature>
<evidence type="ECO:0000256" key="1">
    <source>
        <dbReference type="ARBA" id="ARBA00001947"/>
    </source>
</evidence>
<evidence type="ECO:0000259" key="17">
    <source>
        <dbReference type="Pfam" id="PF22248"/>
    </source>
</evidence>
<evidence type="ECO:0000313" key="19">
    <source>
        <dbReference type="EMBL" id="KAF7992219.1"/>
    </source>
</evidence>
<evidence type="ECO:0000256" key="4">
    <source>
        <dbReference type="ARBA" id="ARBA00022670"/>
    </source>
</evidence>
<reference evidence="19 20" key="1">
    <citation type="submission" date="2020-08" db="EMBL/GenBank/DDBJ databases">
        <title>Aphidius gifuensis genome sequencing and assembly.</title>
        <authorList>
            <person name="Du Z."/>
        </authorList>
    </citation>
    <scope>NUCLEOTIDE SEQUENCE [LARGE SCALE GENOMIC DNA]</scope>
    <source>
        <strain evidence="19">YNYX2018</strain>
        <tissue evidence="19">Adults</tissue>
    </source>
</reference>
<feature type="transmembrane region" description="Helical" evidence="15">
    <location>
        <begin position="625"/>
        <end position="647"/>
    </location>
</feature>
<feature type="transmembrane region" description="Helical" evidence="15">
    <location>
        <begin position="426"/>
        <end position="449"/>
    </location>
</feature>
<evidence type="ECO:0000256" key="2">
    <source>
        <dbReference type="ARBA" id="ARBA00004477"/>
    </source>
</evidence>
<keyword evidence="8" id="KW-0256">Endoplasmic reticulum</keyword>
<keyword evidence="13" id="KW-0325">Glycoprotein</keyword>
<dbReference type="PANTHER" id="PTHR12147">
    <property type="entry name" value="METALLOPEPTIDASE M28 FAMILY MEMBER"/>
    <property type="match status" value="1"/>
</dbReference>
<dbReference type="InterPro" id="IPR007484">
    <property type="entry name" value="Peptidase_M28"/>
</dbReference>
<proteinExistence type="inferred from homology"/>
<dbReference type="Pfam" id="PF22248">
    <property type="entry name" value="ERMP1_C"/>
    <property type="match status" value="1"/>
</dbReference>
<evidence type="ECO:0000256" key="5">
    <source>
        <dbReference type="ARBA" id="ARBA00022692"/>
    </source>
</evidence>
<comment type="similarity">
    <text evidence="3">Belongs to the peptidase M28 family.</text>
</comment>
<dbReference type="FunFam" id="3.40.630.10:FF:000008">
    <property type="entry name" value="Endoplasmic reticulum metallopeptidase 1"/>
    <property type="match status" value="1"/>
</dbReference>
<comment type="subcellular location">
    <subcellularLocation>
        <location evidence="2">Endoplasmic reticulum membrane</location>
        <topology evidence="2">Multi-pass membrane protein</topology>
    </subcellularLocation>
</comment>
<name>A0A835CPT4_APHGI</name>
<keyword evidence="9" id="KW-0862">Zinc</keyword>
<dbReference type="InterPro" id="IPR053973">
    <property type="entry name" value="ERMP1-like_C"/>
</dbReference>
<feature type="domain" description="Peptidase M28" evidence="16">
    <location>
        <begin position="156"/>
        <end position="349"/>
    </location>
</feature>
<feature type="transmembrane region" description="Helical" evidence="15">
    <location>
        <begin position="528"/>
        <end position="547"/>
    </location>
</feature>
<dbReference type="AlphaFoldDB" id="A0A835CPT4"/>
<dbReference type="PANTHER" id="PTHR12147:SF22">
    <property type="entry name" value="ENDOPLASMIC RETICULUM METALLOPEPTIDASE 1"/>
    <property type="match status" value="1"/>
</dbReference>
<dbReference type="GO" id="GO:0046872">
    <property type="term" value="F:metal ion binding"/>
    <property type="evidence" value="ECO:0007669"/>
    <property type="project" value="UniProtKB-KW"/>
</dbReference>
<dbReference type="CDD" id="cd03875">
    <property type="entry name" value="M28_Fxna_like"/>
    <property type="match status" value="1"/>
</dbReference>
<dbReference type="GO" id="GO:0008235">
    <property type="term" value="F:metalloexopeptidase activity"/>
    <property type="evidence" value="ECO:0007669"/>
    <property type="project" value="InterPro"/>
</dbReference>
<dbReference type="EMBL" id="JACMRX010000003">
    <property type="protein sequence ID" value="KAF7992219.1"/>
    <property type="molecule type" value="Genomic_DNA"/>
</dbReference>
<evidence type="ECO:0000256" key="13">
    <source>
        <dbReference type="ARBA" id="ARBA00023180"/>
    </source>
</evidence>
<evidence type="ECO:0000256" key="6">
    <source>
        <dbReference type="ARBA" id="ARBA00022723"/>
    </source>
</evidence>
<dbReference type="OrthoDB" id="76293at2759"/>
<comment type="caution">
    <text evidence="19">The sequence shown here is derived from an EMBL/GenBank/DDBJ whole genome shotgun (WGS) entry which is preliminary data.</text>
</comment>
<evidence type="ECO:0000256" key="3">
    <source>
        <dbReference type="ARBA" id="ARBA00010918"/>
    </source>
</evidence>
<evidence type="ECO:0000259" key="18">
    <source>
        <dbReference type="Pfam" id="PF22249"/>
    </source>
</evidence>
<feature type="transmembrane region" description="Helical" evidence="15">
    <location>
        <begin position="496"/>
        <end position="522"/>
    </location>
</feature>
<dbReference type="GO" id="GO:0006508">
    <property type="term" value="P:proteolysis"/>
    <property type="evidence" value="ECO:0007669"/>
    <property type="project" value="UniProtKB-KW"/>
</dbReference>
<keyword evidence="11" id="KW-0482">Metalloprotease</keyword>
<feature type="domain" description="Endoplasmic reticulum metallopeptidase 1-like C-terminal" evidence="17">
    <location>
        <begin position="656"/>
        <end position="882"/>
    </location>
</feature>
<feature type="transmembrane region" description="Helical" evidence="15">
    <location>
        <begin position="464"/>
        <end position="484"/>
    </location>
</feature>
<dbReference type="SUPFAM" id="SSF53187">
    <property type="entry name" value="Zn-dependent exopeptidases"/>
    <property type="match status" value="1"/>
</dbReference>
<keyword evidence="7" id="KW-0378">Hydrolase</keyword>
<evidence type="ECO:0000256" key="11">
    <source>
        <dbReference type="ARBA" id="ARBA00023049"/>
    </source>
</evidence>
<sequence length="884" mass="100690">MHEGLRFRLKKPNKSKENIYDLSKLPKGKRKIDYIYDTQHLVLVILFLIFVSILVIIFEKQLPDARYIDNEDIYSGRFIAERAKNHLINLTSIGPRVSGSYENEILAVRFFNNTINNIIKGSNKNFNIIIDIDRYSGSFPLKFLDGMTNVYRNVPNVIVKIEPKKLTKTSLLLNCHFDTFIDSPGASDDGAGCAVMLEILRIITHSTIPLKHNIIFLFNGAEENILQASHGFITQHKWSNEIKAFINIEACGAGGRELLFQAGPENTWIVEIYSKTVPYPYASSLAQEIFQSGIIPGDTDFRIFRDFGKVSGVDFAWSKNGYVYHTKLDNVNQVPLESLQRTGDNLLALSQQIIIGDYLGNKTLQQTNESPVFFDFIGAFVICWPQYIAKIVNLISLIIQIYSIYLNVKCANKEIKSSTYIKQVMYCIGIILISWLLSLITVTCIALILTKLGNVMSWYARPTWLFFLYICPTISTSMICFLFAGSRQKKVVKSSWILYHMYCDAYSVMCMVALLACVIMEIRSGFIPLHWIIFPAVGNIIRHAFLYKWKDWKWLCYQIGILSIPYIQSFYLAIGALYLFIPIMGRSGASINSEVIIANMLSILFCLLLSFTMPMVILVKNAERIVSLITGLYLISAAVLILTPLGFPYSDDIESPAPQRFMIVHVQRQYYDLSGTLQHSGTGFWIADLDMNSPHSLNDIVPEIDVAVSTAKDCIEHLFCGLPYLLPVTSFLWKTSWIPGPSPFIPTPTKLDVISKTFNRDTVTFNFNVTGPDHIGIIISPYKKIELKNWSVVDDNVRVPAEKWNDREVYFIYYACAADCIPYNFSIDLKIPNNYRGPYLTIALAGHFMHGKYKQSQRFKKFVNQFPSWTVTTSWTASYSSWEL</sequence>
<evidence type="ECO:0000256" key="12">
    <source>
        <dbReference type="ARBA" id="ARBA00023136"/>
    </source>
</evidence>
<feature type="transmembrane region" description="Helical" evidence="15">
    <location>
        <begin position="559"/>
        <end position="584"/>
    </location>
</feature>
<dbReference type="Gene3D" id="3.40.630.10">
    <property type="entry name" value="Zn peptidases"/>
    <property type="match status" value="1"/>
</dbReference>
<evidence type="ECO:0000256" key="15">
    <source>
        <dbReference type="SAM" id="Phobius"/>
    </source>
</evidence>
<dbReference type="Proteomes" id="UP000639338">
    <property type="component" value="Unassembled WGS sequence"/>
</dbReference>
<keyword evidence="10 15" id="KW-1133">Transmembrane helix</keyword>
<accession>A0A835CPT4</accession>
<gene>
    <name evidence="19" type="ORF">HCN44_001544</name>
</gene>
<protein>
    <recommendedName>
        <fullName evidence="14">FXNA-like protease</fullName>
    </recommendedName>
</protein>
<feature type="transmembrane region" description="Helical" evidence="15">
    <location>
        <begin position="596"/>
        <end position="618"/>
    </location>
</feature>
<evidence type="ECO:0000256" key="8">
    <source>
        <dbReference type="ARBA" id="ARBA00022824"/>
    </source>
</evidence>
<evidence type="ECO:0000256" key="14">
    <source>
        <dbReference type="ARBA" id="ARBA00078796"/>
    </source>
</evidence>
<evidence type="ECO:0000313" key="20">
    <source>
        <dbReference type="Proteomes" id="UP000639338"/>
    </source>
</evidence>
<dbReference type="InterPro" id="IPR053974">
    <property type="entry name" value="ERMP1_1-A_TM"/>
</dbReference>
<evidence type="ECO:0000259" key="16">
    <source>
        <dbReference type="Pfam" id="PF04389"/>
    </source>
</evidence>
<keyword evidence="5 15" id="KW-0812">Transmembrane</keyword>
<keyword evidence="12 15" id="KW-0472">Membrane</keyword>
<evidence type="ECO:0000256" key="10">
    <source>
        <dbReference type="ARBA" id="ARBA00022989"/>
    </source>
</evidence>
<dbReference type="InterPro" id="IPR045175">
    <property type="entry name" value="M28_fam"/>
</dbReference>
<evidence type="ECO:0000256" key="9">
    <source>
        <dbReference type="ARBA" id="ARBA00022833"/>
    </source>
</evidence>
<keyword evidence="4" id="KW-0645">Protease</keyword>
<dbReference type="GO" id="GO:0005789">
    <property type="term" value="C:endoplasmic reticulum membrane"/>
    <property type="evidence" value="ECO:0007669"/>
    <property type="project" value="UniProtKB-SubCell"/>
</dbReference>
<keyword evidence="6" id="KW-0479">Metal-binding</keyword>
<keyword evidence="20" id="KW-1185">Reference proteome</keyword>
<feature type="transmembrane region" description="Helical" evidence="15">
    <location>
        <begin position="34"/>
        <end position="58"/>
    </location>
</feature>